<dbReference type="EMBL" id="PENH01000001">
    <property type="protein sequence ID" value="PJI25803.1"/>
    <property type="molecule type" value="Genomic_DNA"/>
</dbReference>
<comment type="caution">
    <text evidence="2">The sequence shown here is derived from an EMBL/GenBank/DDBJ whole genome shotgun (WGS) entry which is preliminary data.</text>
</comment>
<reference evidence="1 4" key="2">
    <citation type="submission" date="2017-11" db="EMBL/GenBank/DDBJ databases">
        <title>Genome sequencing of Prevotella intermedia KCOM 2833.</title>
        <authorList>
            <person name="Kook J.-K."/>
            <person name="Park S.-N."/>
            <person name="Lim Y.K."/>
        </authorList>
    </citation>
    <scope>NUCLEOTIDE SEQUENCE [LARGE SCALE GENOMIC DNA]</scope>
    <source>
        <strain evidence="1 4">KCOM 2833</strain>
    </source>
</reference>
<proteinExistence type="predicted"/>
<protein>
    <submittedName>
        <fullName evidence="2">Uncharacterized protein</fullName>
    </submittedName>
</protein>
<organism evidence="2 3">
    <name type="scientific">Prevotella intermedia</name>
    <dbReference type="NCBI Taxonomy" id="28131"/>
    <lineage>
        <taxon>Bacteria</taxon>
        <taxon>Pseudomonadati</taxon>
        <taxon>Bacteroidota</taxon>
        <taxon>Bacteroidia</taxon>
        <taxon>Bacteroidales</taxon>
        <taxon>Prevotellaceae</taxon>
        <taxon>Prevotella</taxon>
    </lineage>
</organism>
<evidence type="ECO:0000313" key="2">
    <source>
        <dbReference type="EMBL" id="PJI27887.1"/>
    </source>
</evidence>
<dbReference type="AlphaFoldDB" id="A0A2M8TVE7"/>
<accession>A0A2M8TVE7</accession>
<dbReference type="EMBL" id="PENG01000001">
    <property type="protein sequence ID" value="PJI27887.1"/>
    <property type="molecule type" value="Genomic_DNA"/>
</dbReference>
<reference evidence="2 3" key="1">
    <citation type="submission" date="2017-11" db="EMBL/GenBank/DDBJ databases">
        <title>Genome sequencing of Prevotella intermedia KCOM 2832.</title>
        <authorList>
            <person name="Kook J.-K."/>
            <person name="Park S.-N."/>
            <person name="Lim Y.K."/>
        </authorList>
    </citation>
    <scope>NUCLEOTIDE SEQUENCE [LARGE SCALE GENOMIC DNA]</scope>
    <source>
        <strain evidence="2 3">KCOM 2832</strain>
    </source>
</reference>
<evidence type="ECO:0000313" key="1">
    <source>
        <dbReference type="EMBL" id="PJI25803.1"/>
    </source>
</evidence>
<gene>
    <name evidence="2" type="ORF">CTM58_07310</name>
    <name evidence="1" type="ORF">CTM59_06990</name>
</gene>
<name>A0A2M8TVE7_PREIN</name>
<dbReference type="Proteomes" id="UP000229884">
    <property type="component" value="Unassembled WGS sequence"/>
</dbReference>
<dbReference type="Proteomes" id="UP000231201">
    <property type="component" value="Unassembled WGS sequence"/>
</dbReference>
<evidence type="ECO:0000313" key="4">
    <source>
        <dbReference type="Proteomes" id="UP000231201"/>
    </source>
</evidence>
<evidence type="ECO:0000313" key="3">
    <source>
        <dbReference type="Proteomes" id="UP000229884"/>
    </source>
</evidence>
<sequence>MGSILITQEGVETSTIQESCRNESIYNFDMMLDEAVRIGDRCFMLEEAYQHKYSYGDYFPAFVNLSWEEFCQNESLRGVSQSTYNKITNSFRNFYPKIVISEEEFDKERTPRGRGGFEHSDSSEDFLCKLKHWDRWHCNHLTAHPDEIQWNGAFFIPNVKKVYEILKEEILLYIRRKYETRIGNATNKEQEINKIYEELFKDKAYHVNEDIKEKLKSNAIALLFHKVVMHSLKTHPDMTAYCKKIGKRVCEVNYYQYEKDLSSKEQQRCASLRCIYGIIKNGEKQYISLDFHKGMFEFHDFSGRHLGEFYFDGTWNKKGEESHNLKTP</sequence>
<dbReference type="RefSeq" id="WP_088438588.1">
    <property type="nucleotide sequence ID" value="NZ_NHRV01000001.1"/>
</dbReference>